<accession>A0A0U5AWT7</accession>
<feature type="transmembrane region" description="Helical" evidence="6">
    <location>
        <begin position="7"/>
        <end position="29"/>
    </location>
</feature>
<evidence type="ECO:0000313" key="9">
    <source>
        <dbReference type="Proteomes" id="UP000068196"/>
    </source>
</evidence>
<organism evidence="8 9">
    <name type="scientific">Caldimicrobium thiodismutans</name>
    <dbReference type="NCBI Taxonomy" id="1653476"/>
    <lineage>
        <taxon>Bacteria</taxon>
        <taxon>Pseudomonadati</taxon>
        <taxon>Thermodesulfobacteriota</taxon>
        <taxon>Thermodesulfobacteria</taxon>
        <taxon>Thermodesulfobacteriales</taxon>
        <taxon>Thermodesulfobacteriaceae</taxon>
        <taxon>Caldimicrobium</taxon>
    </lineage>
</organism>
<evidence type="ECO:0000259" key="7">
    <source>
        <dbReference type="Pfam" id="PF13396"/>
    </source>
</evidence>
<feature type="transmembrane region" description="Helical" evidence="6">
    <location>
        <begin position="41"/>
        <end position="62"/>
    </location>
</feature>
<keyword evidence="4 6" id="KW-1133">Transmembrane helix</keyword>
<evidence type="ECO:0000256" key="2">
    <source>
        <dbReference type="ARBA" id="ARBA00022475"/>
    </source>
</evidence>
<feature type="domain" description="Cardiolipin synthase N-terminal" evidence="7">
    <location>
        <begin position="22"/>
        <end position="64"/>
    </location>
</feature>
<dbReference type="PATRIC" id="fig|1653476.3.peg.500"/>
<gene>
    <name evidence="8" type="ORF">THC_0485</name>
</gene>
<dbReference type="EMBL" id="AP014945">
    <property type="protein sequence ID" value="BAU22879.1"/>
    <property type="molecule type" value="Genomic_DNA"/>
</dbReference>
<keyword evidence="5 6" id="KW-0472">Membrane</keyword>
<evidence type="ECO:0000256" key="5">
    <source>
        <dbReference type="ARBA" id="ARBA00023136"/>
    </source>
</evidence>
<dbReference type="InterPro" id="IPR027379">
    <property type="entry name" value="CLS_N"/>
</dbReference>
<evidence type="ECO:0000256" key="6">
    <source>
        <dbReference type="SAM" id="Phobius"/>
    </source>
</evidence>
<dbReference type="RefSeq" id="WP_068512813.1">
    <property type="nucleotide sequence ID" value="NZ_AP014945.1"/>
</dbReference>
<keyword evidence="2" id="KW-1003">Cell membrane</keyword>
<keyword evidence="9" id="KW-1185">Reference proteome</keyword>
<evidence type="ECO:0000256" key="4">
    <source>
        <dbReference type="ARBA" id="ARBA00022989"/>
    </source>
</evidence>
<dbReference type="Pfam" id="PF13396">
    <property type="entry name" value="PLDc_N"/>
    <property type="match status" value="1"/>
</dbReference>
<sequence length="69" mass="8280">MFEFFSGLFGILFFILFIVPFVLWIWALVDILKSEFTGYNKIIWLLLVIFLPLLGLILYYFIGRKQKIK</sequence>
<dbReference type="AlphaFoldDB" id="A0A0U5AWT7"/>
<keyword evidence="3 6" id="KW-0812">Transmembrane</keyword>
<dbReference type="Proteomes" id="UP000068196">
    <property type="component" value="Chromosome"/>
</dbReference>
<protein>
    <recommendedName>
        <fullName evidence="7">Cardiolipin synthase N-terminal domain-containing protein</fullName>
    </recommendedName>
</protein>
<evidence type="ECO:0000256" key="1">
    <source>
        <dbReference type="ARBA" id="ARBA00004651"/>
    </source>
</evidence>
<reference evidence="9" key="2">
    <citation type="journal article" date="2016" name="Int. J. Syst. Evol. Microbiol.">
        <title>Caldimicrobium thiodismutans sp. nov., a sulfur-disproportionating bacterium isolated from a hot spring.</title>
        <authorList>
            <person name="Kojima H."/>
            <person name="Umezawa K."/>
            <person name="Fukui M."/>
        </authorList>
    </citation>
    <scope>NUCLEOTIDE SEQUENCE [LARGE SCALE GENOMIC DNA]</scope>
    <source>
        <strain evidence="9">TF1</strain>
    </source>
</reference>
<proteinExistence type="predicted"/>
<evidence type="ECO:0000256" key="3">
    <source>
        <dbReference type="ARBA" id="ARBA00022692"/>
    </source>
</evidence>
<comment type="subcellular location">
    <subcellularLocation>
        <location evidence="1">Cell membrane</location>
        <topology evidence="1">Multi-pass membrane protein</topology>
    </subcellularLocation>
</comment>
<name>A0A0U5AWT7_9BACT</name>
<evidence type="ECO:0000313" key="8">
    <source>
        <dbReference type="EMBL" id="BAU22879.1"/>
    </source>
</evidence>
<dbReference type="GO" id="GO:0005886">
    <property type="term" value="C:plasma membrane"/>
    <property type="evidence" value="ECO:0007669"/>
    <property type="project" value="UniProtKB-SubCell"/>
</dbReference>
<dbReference type="KEGG" id="cthi:THC_0485"/>
<reference evidence="8 9" key="1">
    <citation type="journal article" date="2016" name="Int. J. Syst. Evol. Microbiol.">
        <title>Caldimicrobium thiodismutans sp. nov., a sulfur-disproportionating bacterium isolated from a hot spring, and emended description of the genus Caldimicrobium.</title>
        <authorList>
            <person name="Kojima H."/>
            <person name="Umezawa K."/>
            <person name="Fukui M."/>
        </authorList>
    </citation>
    <scope>NUCLEOTIDE SEQUENCE [LARGE SCALE GENOMIC DNA]</scope>
    <source>
        <strain evidence="8 9">TF1</strain>
    </source>
</reference>
<dbReference type="STRING" id="1653476.THC_0485"/>